<protein>
    <submittedName>
        <fullName evidence="2">Uncharacterized protein</fullName>
    </submittedName>
</protein>
<comment type="caution">
    <text evidence="2">The sequence shown here is derived from an EMBL/GenBank/DDBJ whole genome shotgun (WGS) entry which is preliminary data.</text>
</comment>
<gene>
    <name evidence="2" type="ORF">DQ392_21795</name>
</gene>
<organism evidence="2 3">
    <name type="scientific">Streptomyces reniochalinae</name>
    <dbReference type="NCBI Taxonomy" id="2250578"/>
    <lineage>
        <taxon>Bacteria</taxon>
        <taxon>Bacillati</taxon>
        <taxon>Actinomycetota</taxon>
        <taxon>Actinomycetes</taxon>
        <taxon>Kitasatosporales</taxon>
        <taxon>Streptomycetaceae</taxon>
        <taxon>Streptomyces</taxon>
    </lineage>
</organism>
<feature type="region of interest" description="Disordered" evidence="1">
    <location>
        <begin position="1"/>
        <end position="34"/>
    </location>
</feature>
<dbReference type="Proteomes" id="UP000253507">
    <property type="component" value="Unassembled WGS sequence"/>
</dbReference>
<feature type="compositionally biased region" description="Basic residues" evidence="1">
    <location>
        <begin position="1"/>
        <end position="18"/>
    </location>
</feature>
<evidence type="ECO:0000313" key="3">
    <source>
        <dbReference type="Proteomes" id="UP000253507"/>
    </source>
</evidence>
<evidence type="ECO:0000256" key="1">
    <source>
        <dbReference type="SAM" id="MobiDB-lite"/>
    </source>
</evidence>
<accession>A0A367EEJ9</accession>
<dbReference type="EMBL" id="QOIM01000039">
    <property type="protein sequence ID" value="RCG16162.1"/>
    <property type="molecule type" value="Genomic_DNA"/>
</dbReference>
<evidence type="ECO:0000313" key="2">
    <source>
        <dbReference type="EMBL" id="RCG16162.1"/>
    </source>
</evidence>
<name>A0A367EEJ9_9ACTN</name>
<sequence>MRRRRNQCSRVLRQRGSARGRETTTRSGPVVLHTGTPLTIEDTRVRVREPLSPAHRARDVVVLDELLPEDARKLDEVPLRS</sequence>
<dbReference type="AlphaFoldDB" id="A0A367EEJ9"/>
<keyword evidence="3" id="KW-1185">Reference proteome</keyword>
<proteinExistence type="predicted"/>
<dbReference type="RefSeq" id="WP_114017380.1">
    <property type="nucleotide sequence ID" value="NZ_QOIM01000039.1"/>
</dbReference>
<reference evidence="2 3" key="1">
    <citation type="submission" date="2018-06" db="EMBL/GenBank/DDBJ databases">
        <title>Streptomyces reniochalinae sp. nov. and Streptomyces diacarnus sp. nov. from marine sponges.</title>
        <authorList>
            <person name="Li L."/>
        </authorList>
    </citation>
    <scope>NUCLEOTIDE SEQUENCE [LARGE SCALE GENOMIC DNA]</scope>
    <source>
        <strain evidence="2 3">LHW50302</strain>
    </source>
</reference>